<reference evidence="8" key="2">
    <citation type="journal article" date="2021" name="PeerJ">
        <title>Extensive microbial diversity within the chicken gut microbiome revealed by metagenomics and culture.</title>
        <authorList>
            <person name="Gilroy R."/>
            <person name="Ravi A."/>
            <person name="Getino M."/>
            <person name="Pursley I."/>
            <person name="Horton D.L."/>
            <person name="Alikhan N.F."/>
            <person name="Baker D."/>
            <person name="Gharbi K."/>
            <person name="Hall N."/>
            <person name="Watson M."/>
            <person name="Adriaenssens E.M."/>
            <person name="Foster-Nyarko E."/>
            <person name="Jarju S."/>
            <person name="Secka A."/>
            <person name="Antonio M."/>
            <person name="Oren A."/>
            <person name="Chaudhuri R.R."/>
            <person name="La Ragione R."/>
            <person name="Hildebrand F."/>
            <person name="Pallen M.J."/>
        </authorList>
    </citation>
    <scope>NUCLEOTIDE SEQUENCE</scope>
    <source>
        <strain evidence="8">CHK121-14286</strain>
    </source>
</reference>
<dbReference type="PANTHER" id="PTHR43568">
    <property type="entry name" value="P PROTEIN"/>
    <property type="match status" value="1"/>
</dbReference>
<evidence type="ECO:0000259" key="7">
    <source>
        <dbReference type="Pfam" id="PF03600"/>
    </source>
</evidence>
<organism evidence="8 9">
    <name type="scientific">Candidatus Fimimonas gallinarum</name>
    <dbReference type="NCBI Taxonomy" id="2840821"/>
    <lineage>
        <taxon>Bacteria</taxon>
        <taxon>Pseudomonadati</taxon>
        <taxon>Myxococcota</taxon>
        <taxon>Myxococcia</taxon>
        <taxon>Myxococcales</taxon>
        <taxon>Cystobacterineae</taxon>
        <taxon>Myxococcaceae</taxon>
        <taxon>Myxococcaceae incertae sedis</taxon>
        <taxon>Candidatus Fimimonas</taxon>
    </lineage>
</organism>
<dbReference type="PANTHER" id="PTHR43568:SF1">
    <property type="entry name" value="P PROTEIN"/>
    <property type="match status" value="1"/>
</dbReference>
<dbReference type="EMBL" id="DVHL01000036">
    <property type="protein sequence ID" value="HIR66071.1"/>
    <property type="molecule type" value="Genomic_DNA"/>
</dbReference>
<evidence type="ECO:0000256" key="2">
    <source>
        <dbReference type="ARBA" id="ARBA00022448"/>
    </source>
</evidence>
<feature type="transmembrane region" description="Helical" evidence="6">
    <location>
        <begin position="177"/>
        <end position="198"/>
    </location>
</feature>
<feature type="transmembrane region" description="Helical" evidence="6">
    <location>
        <begin position="59"/>
        <end position="76"/>
    </location>
</feature>
<feature type="domain" description="Citrate transporter-like" evidence="7">
    <location>
        <begin position="30"/>
        <end position="317"/>
    </location>
</feature>
<dbReference type="AlphaFoldDB" id="A0A9D1E4E1"/>
<gene>
    <name evidence="8" type="ORF">IAC95_04260</name>
</gene>
<keyword evidence="5 6" id="KW-0472">Membrane</keyword>
<evidence type="ECO:0000313" key="8">
    <source>
        <dbReference type="EMBL" id="HIR66071.1"/>
    </source>
</evidence>
<feature type="transmembrane region" description="Helical" evidence="6">
    <location>
        <begin position="96"/>
        <end position="125"/>
    </location>
</feature>
<reference evidence="8" key="1">
    <citation type="submission" date="2020-10" db="EMBL/GenBank/DDBJ databases">
        <authorList>
            <person name="Gilroy R."/>
        </authorList>
    </citation>
    <scope>NUCLEOTIDE SEQUENCE</scope>
    <source>
        <strain evidence="8">CHK121-14286</strain>
    </source>
</reference>
<keyword evidence="4 6" id="KW-1133">Transmembrane helix</keyword>
<keyword evidence="2" id="KW-0813">Transport</keyword>
<comment type="caution">
    <text evidence="8">The sequence shown here is derived from an EMBL/GenBank/DDBJ whole genome shotgun (WGS) entry which is preliminary data.</text>
</comment>
<accession>A0A9D1E4E1</accession>
<dbReference type="GO" id="GO:0055085">
    <property type="term" value="P:transmembrane transport"/>
    <property type="evidence" value="ECO:0007669"/>
    <property type="project" value="InterPro"/>
</dbReference>
<dbReference type="Pfam" id="PF03600">
    <property type="entry name" value="CitMHS"/>
    <property type="match status" value="1"/>
</dbReference>
<feature type="transmembrane region" description="Helical" evidence="6">
    <location>
        <begin position="291"/>
        <end position="308"/>
    </location>
</feature>
<dbReference type="InterPro" id="IPR051475">
    <property type="entry name" value="Diverse_Ion_Transporter"/>
</dbReference>
<dbReference type="GO" id="GO:0016020">
    <property type="term" value="C:membrane"/>
    <property type="evidence" value="ECO:0007669"/>
    <property type="project" value="UniProtKB-SubCell"/>
</dbReference>
<evidence type="ECO:0000256" key="4">
    <source>
        <dbReference type="ARBA" id="ARBA00022989"/>
    </source>
</evidence>
<name>A0A9D1E4E1_9BACT</name>
<feature type="transmembrane region" description="Helical" evidence="6">
    <location>
        <begin position="363"/>
        <end position="384"/>
    </location>
</feature>
<evidence type="ECO:0000256" key="3">
    <source>
        <dbReference type="ARBA" id="ARBA00022692"/>
    </source>
</evidence>
<feature type="transmembrane region" description="Helical" evidence="6">
    <location>
        <begin position="28"/>
        <end position="47"/>
    </location>
</feature>
<proteinExistence type="predicted"/>
<sequence length="388" mass="42364">MSTKVISRKIPHNHSTGSVHIGSFVKGHLMPIVAVLAAAVTCFFVPFDAQYLGYFDLKTLATLFCTLAVVAAYKNIGFFSWLAKKIVLAFGTLRRVVFALVLVTYVGSMILANDMALITFLPLGFVAMDSCNRRDKLPLVFVMQNVAANLGGMLTPFGNPQNLYLYSHFQLGFGEFVKIMALPFAVALLLIVGVCFSVKGEKVTLFAPQESTPSVWRSITYGVLFVLSLLIVFNVLPWYFCIVVVLVALLATDYKAVLRVDYGLLLTFAAFFVFSGNLARIPSVSDALSRLVATSPLLVGVGCCQFISNVPTAVLLSQFTTDYTNLLVAVNIGGLGTPIASLASLITLNEFRKREPQNFKKYIATFLIINFSFLVILVVTQLIANTVA</sequence>
<dbReference type="Proteomes" id="UP000824200">
    <property type="component" value="Unassembled WGS sequence"/>
</dbReference>
<evidence type="ECO:0000313" key="9">
    <source>
        <dbReference type="Proteomes" id="UP000824200"/>
    </source>
</evidence>
<comment type="subcellular location">
    <subcellularLocation>
        <location evidence="1">Membrane</location>
        <topology evidence="1">Multi-pass membrane protein</topology>
    </subcellularLocation>
</comment>
<protein>
    <submittedName>
        <fullName evidence="8">Anion permease</fullName>
    </submittedName>
</protein>
<feature type="transmembrane region" description="Helical" evidence="6">
    <location>
        <begin position="219"/>
        <end position="250"/>
    </location>
</feature>
<feature type="transmembrane region" description="Helical" evidence="6">
    <location>
        <begin position="328"/>
        <end position="351"/>
    </location>
</feature>
<evidence type="ECO:0000256" key="6">
    <source>
        <dbReference type="SAM" id="Phobius"/>
    </source>
</evidence>
<evidence type="ECO:0000256" key="1">
    <source>
        <dbReference type="ARBA" id="ARBA00004141"/>
    </source>
</evidence>
<keyword evidence="3 6" id="KW-0812">Transmembrane</keyword>
<evidence type="ECO:0000256" key="5">
    <source>
        <dbReference type="ARBA" id="ARBA00023136"/>
    </source>
</evidence>
<feature type="transmembrane region" description="Helical" evidence="6">
    <location>
        <begin position="262"/>
        <end position="279"/>
    </location>
</feature>
<dbReference type="InterPro" id="IPR004680">
    <property type="entry name" value="Cit_transptr-like_dom"/>
</dbReference>